<sequence length="67" mass="6895">MSVDRSPLGQPLFSSSAVDEPVVPDGLPRRPVESSPFLEPAPAPAVAATVSSNGRRPLGHGYLASQA</sequence>
<protein>
    <submittedName>
        <fullName evidence="2">Uncharacterized protein</fullName>
    </submittedName>
</protein>
<name>A0A9W6V4V3_9ACTN</name>
<proteinExistence type="predicted"/>
<organism evidence="2 3">
    <name type="scientific">Kitasatospora phosalacinea</name>
    <dbReference type="NCBI Taxonomy" id="2065"/>
    <lineage>
        <taxon>Bacteria</taxon>
        <taxon>Bacillati</taxon>
        <taxon>Actinomycetota</taxon>
        <taxon>Actinomycetes</taxon>
        <taxon>Kitasatosporales</taxon>
        <taxon>Streptomycetaceae</taxon>
        <taxon>Kitasatospora</taxon>
    </lineage>
</organism>
<reference evidence="2" key="1">
    <citation type="submission" date="2023-02" db="EMBL/GenBank/DDBJ databases">
        <title>Kitasatospora phosalacinea NBRC 14627.</title>
        <authorList>
            <person name="Ichikawa N."/>
            <person name="Sato H."/>
            <person name="Tonouchi N."/>
        </authorList>
    </citation>
    <scope>NUCLEOTIDE SEQUENCE</scope>
    <source>
        <strain evidence="2">NBRC 14627</strain>
    </source>
</reference>
<dbReference type="AlphaFoldDB" id="A0A9W6V4V3"/>
<dbReference type="RefSeq" id="WP_285739291.1">
    <property type="nucleotide sequence ID" value="NZ_BSSA01000027.1"/>
</dbReference>
<dbReference type="EMBL" id="BSSA01000027">
    <property type="protein sequence ID" value="GLW73653.1"/>
    <property type="molecule type" value="Genomic_DNA"/>
</dbReference>
<comment type="caution">
    <text evidence="2">The sequence shown here is derived from an EMBL/GenBank/DDBJ whole genome shotgun (WGS) entry which is preliminary data.</text>
</comment>
<feature type="region of interest" description="Disordered" evidence="1">
    <location>
        <begin position="1"/>
        <end position="42"/>
    </location>
</feature>
<evidence type="ECO:0000256" key="1">
    <source>
        <dbReference type="SAM" id="MobiDB-lite"/>
    </source>
</evidence>
<accession>A0A9W6V4V3</accession>
<feature type="region of interest" description="Disordered" evidence="1">
    <location>
        <begin position="48"/>
        <end position="67"/>
    </location>
</feature>
<evidence type="ECO:0000313" key="3">
    <source>
        <dbReference type="Proteomes" id="UP001165041"/>
    </source>
</evidence>
<evidence type="ECO:0000313" key="2">
    <source>
        <dbReference type="EMBL" id="GLW73653.1"/>
    </source>
</evidence>
<gene>
    <name evidence="2" type="ORF">Kpho02_59520</name>
</gene>
<dbReference type="Proteomes" id="UP001165041">
    <property type="component" value="Unassembled WGS sequence"/>
</dbReference>